<name>A0ACB9YS88_9PEZI</name>
<sequence>MSAYLPRSKGQWAAQSKQNGVESGTIHDGLFRASASKIQLQQFLLLRVLWNTKLGSDALYSKDALKYLGTDQVDYHRLAKDFLRGFKYWSMYLGSITPQAHGDLTKNVVFPDLGTFSLVRYHQLASQAADFQSSSSLPKLDFTPAQDKRQLRPRPETPTPSRGGMDGMTNAFDDLDIGSPSSELSAQSLESLPSPVADSPFTGDPGSVFKAIEDEQIVNTALILYLDALTMHCPHVNGDWSLQRHAFTFYNAKRAKMYEARVDGVLRRRLDREVMAIIEVKSALRSDNLNDILMQEGAQMAAWISQHPPTDLDQFRKSGGSTKRLLISQDRHQIYLTIAEFNADYVDYVRATKAKSKDDVFLRMNSYGPFGTDDQEETRRLGELILAFSIKLCS</sequence>
<organism evidence="1 2">
    <name type="scientific">Hypoxylon rubiginosum</name>
    <dbReference type="NCBI Taxonomy" id="110542"/>
    <lineage>
        <taxon>Eukaryota</taxon>
        <taxon>Fungi</taxon>
        <taxon>Dikarya</taxon>
        <taxon>Ascomycota</taxon>
        <taxon>Pezizomycotina</taxon>
        <taxon>Sordariomycetes</taxon>
        <taxon>Xylariomycetidae</taxon>
        <taxon>Xylariales</taxon>
        <taxon>Hypoxylaceae</taxon>
        <taxon>Hypoxylon</taxon>
    </lineage>
</organism>
<protein>
    <submittedName>
        <fullName evidence="1">Uncharacterized protein</fullName>
    </submittedName>
</protein>
<proteinExistence type="predicted"/>
<comment type="caution">
    <text evidence="1">The sequence shown here is derived from an EMBL/GenBank/DDBJ whole genome shotgun (WGS) entry which is preliminary data.</text>
</comment>
<reference evidence="1 2" key="1">
    <citation type="journal article" date="2022" name="New Phytol.">
        <title>Ecological generalism drives hyperdiversity of secondary metabolite gene clusters in xylarialean endophytes.</title>
        <authorList>
            <person name="Franco M.E.E."/>
            <person name="Wisecaver J.H."/>
            <person name="Arnold A.E."/>
            <person name="Ju Y.M."/>
            <person name="Slot J.C."/>
            <person name="Ahrendt S."/>
            <person name="Moore L.P."/>
            <person name="Eastman K.E."/>
            <person name="Scott K."/>
            <person name="Konkel Z."/>
            <person name="Mondo S.J."/>
            <person name="Kuo A."/>
            <person name="Hayes R.D."/>
            <person name="Haridas S."/>
            <person name="Andreopoulos B."/>
            <person name="Riley R."/>
            <person name="LaButti K."/>
            <person name="Pangilinan J."/>
            <person name="Lipzen A."/>
            <person name="Amirebrahimi M."/>
            <person name="Yan J."/>
            <person name="Adam C."/>
            <person name="Keymanesh K."/>
            <person name="Ng V."/>
            <person name="Louie K."/>
            <person name="Northen T."/>
            <person name="Drula E."/>
            <person name="Henrissat B."/>
            <person name="Hsieh H.M."/>
            <person name="Youens-Clark K."/>
            <person name="Lutzoni F."/>
            <person name="Miadlikowska J."/>
            <person name="Eastwood D.C."/>
            <person name="Hamelin R.C."/>
            <person name="Grigoriev I.V."/>
            <person name="U'Ren J.M."/>
        </authorList>
    </citation>
    <scope>NUCLEOTIDE SEQUENCE [LARGE SCALE GENOMIC DNA]</scope>
    <source>
        <strain evidence="1 2">CBS 119005</strain>
    </source>
</reference>
<gene>
    <name evidence="1" type="ORF">F4820DRAFT_431239</name>
</gene>
<dbReference type="EMBL" id="MU393531">
    <property type="protein sequence ID" value="KAI4862223.1"/>
    <property type="molecule type" value="Genomic_DNA"/>
</dbReference>
<evidence type="ECO:0000313" key="2">
    <source>
        <dbReference type="Proteomes" id="UP001497700"/>
    </source>
</evidence>
<accession>A0ACB9YS88</accession>
<keyword evidence="2" id="KW-1185">Reference proteome</keyword>
<evidence type="ECO:0000313" key="1">
    <source>
        <dbReference type="EMBL" id="KAI4862223.1"/>
    </source>
</evidence>
<dbReference type="Proteomes" id="UP001497700">
    <property type="component" value="Unassembled WGS sequence"/>
</dbReference>